<dbReference type="PRINTS" id="PR00411">
    <property type="entry name" value="PNDRDTASEI"/>
</dbReference>
<proteinExistence type="inferred from homology"/>
<dbReference type="GO" id="GO:0004791">
    <property type="term" value="F:thioredoxin-disulfide reductase (NADPH) activity"/>
    <property type="evidence" value="ECO:0007669"/>
    <property type="project" value="UniProtKB-EC"/>
</dbReference>
<evidence type="ECO:0000256" key="14">
    <source>
        <dbReference type="PIRSR" id="PIRSR000350-4"/>
    </source>
</evidence>
<dbReference type="OrthoDB" id="5956163at2759"/>
<evidence type="ECO:0000313" key="19">
    <source>
        <dbReference type="Proteomes" id="UP000785679"/>
    </source>
</evidence>
<evidence type="ECO:0000256" key="4">
    <source>
        <dbReference type="ARBA" id="ARBA00022630"/>
    </source>
</evidence>
<dbReference type="EC" id="1.8.1.9" evidence="2"/>
<feature type="binding site" evidence="13">
    <location>
        <position position="112"/>
    </location>
    <ligand>
        <name>FAD</name>
        <dbReference type="ChEBI" id="CHEBI:57692"/>
    </ligand>
</feature>
<dbReference type="PROSITE" id="PS00076">
    <property type="entry name" value="PYRIDINE_REDOX_1"/>
    <property type="match status" value="1"/>
</dbReference>
<feature type="domain" description="FAD/NAD(P)-binding" evidence="17">
    <location>
        <begin position="57"/>
        <end position="388"/>
    </location>
</feature>
<comment type="function">
    <text evidence="11">Catalyzes the transfer of electrons from NADPH to thioredoxins TRX1, TRX2 and TRX3, which in turn act as reductants of disulfide containing proteins. Able to reduce nitroglutathione (GSNO), a compound involved in the transport of nitric oxide (NO); however, TRX1 is more efficient in reducing GSNO. Has no catalytic activity towards oxidized glutathione (GSSG).</text>
</comment>
<dbReference type="AlphaFoldDB" id="A0A8J8NUY2"/>
<dbReference type="PANTHER" id="PTHR42737">
    <property type="entry name" value="GLUTATHIONE REDUCTASE"/>
    <property type="match status" value="1"/>
</dbReference>
<keyword evidence="10 15" id="KW-0676">Redox-active center</keyword>
<dbReference type="InterPro" id="IPR016156">
    <property type="entry name" value="FAD/NAD-linked_Rdtase_dimer_sf"/>
</dbReference>
<evidence type="ECO:0000256" key="7">
    <source>
        <dbReference type="ARBA" id="ARBA00022933"/>
    </source>
</evidence>
<dbReference type="GO" id="GO:0034599">
    <property type="term" value="P:cellular response to oxidative stress"/>
    <property type="evidence" value="ECO:0007669"/>
    <property type="project" value="TreeGrafter"/>
</dbReference>
<keyword evidence="9" id="KW-1015">Disulfide bond</keyword>
<dbReference type="GO" id="GO:0006749">
    <property type="term" value="P:glutathione metabolic process"/>
    <property type="evidence" value="ECO:0007669"/>
    <property type="project" value="TreeGrafter"/>
</dbReference>
<evidence type="ECO:0000256" key="11">
    <source>
        <dbReference type="ARBA" id="ARBA00053237"/>
    </source>
</evidence>
<dbReference type="PRINTS" id="PR00368">
    <property type="entry name" value="FADPNR"/>
</dbReference>
<feature type="binding site" evidence="13">
    <location>
        <position position="372"/>
    </location>
    <ligand>
        <name>FAD</name>
        <dbReference type="ChEBI" id="CHEBI:57692"/>
    </ligand>
</feature>
<feature type="binding site" evidence="13">
    <location>
        <begin position="240"/>
        <end position="247"/>
    </location>
    <ligand>
        <name>NAD(+)</name>
        <dbReference type="ChEBI" id="CHEBI:57540"/>
    </ligand>
</feature>
<evidence type="ECO:0000259" key="17">
    <source>
        <dbReference type="Pfam" id="PF07992"/>
    </source>
</evidence>
<sequence length="536" mass="58129">MEPFSVDGGAFESVPFQIDGGAGDAFMSVPFNISDPFAVQEVSHKPPEPVKTHPYDYDLFVIGGGSGGISAARWAAELGKKVALADFVQPSPAGSTWGIGGTCVNVGCIPKKLMHYSGILAESKHDMQMAGIAVDNATPHKWETMVGSVQKHIKSLNWGYKADLIKLKIKYFNMYATFKDAHTIHLDNGKTQDTVTADKIIIAVGGRPQYPGIPGDKEYGITSDDIFSLKKAPGKTLVVGASYIALECSGFLTALGYDTTVMVRSIFLRGFDQDMANRIATYMENHGTKFIRGAIPTKLEKPDPQGKIHVTFDQSGELKTEEYDTVLFAIGRYALTKNINLESTGVKAESNGKLKVNDLEETNVPNIYGIGDVIYGMLELTPVAIKAGKLLAYRLFGGKTEKMDYINVPTTVFTPLEYGSCGLSEEDAKAKYGAENISTYHTEFKPLEWALYKARPEGDCYVKVLVNKLENERVVGFHILSPNAGEVTQGVGIAMKCGVTKELLDSCVGIHPTIAEDCIGLQFTKEDNPDAAKGGC</sequence>
<feature type="disulfide bond" description="Redox-active" evidence="14">
    <location>
        <begin position="103"/>
        <end position="108"/>
    </location>
</feature>
<evidence type="ECO:0000313" key="18">
    <source>
        <dbReference type="EMBL" id="TNV81968.1"/>
    </source>
</evidence>
<dbReference type="Gene3D" id="3.30.390.30">
    <property type="match status" value="1"/>
</dbReference>
<keyword evidence="6" id="KW-0521">NADP</keyword>
<dbReference type="Pfam" id="PF07992">
    <property type="entry name" value="Pyr_redox_2"/>
    <property type="match status" value="1"/>
</dbReference>
<evidence type="ECO:0000256" key="3">
    <source>
        <dbReference type="ARBA" id="ARBA00018719"/>
    </source>
</evidence>
<dbReference type="SUPFAM" id="SSF51905">
    <property type="entry name" value="FAD/NAD(P)-binding domain"/>
    <property type="match status" value="1"/>
</dbReference>
<comment type="cofactor">
    <cofactor evidence="13">
        <name>FAD</name>
        <dbReference type="ChEBI" id="CHEBI:57692"/>
    </cofactor>
    <text evidence="13">Binds 1 FAD per subunit.</text>
</comment>
<evidence type="ECO:0000256" key="10">
    <source>
        <dbReference type="ARBA" id="ARBA00023284"/>
    </source>
</evidence>
<dbReference type="FunFam" id="3.30.390.30:FF:000004">
    <property type="entry name" value="Thioredoxin reductase 1, cytoplasmic"/>
    <property type="match status" value="1"/>
</dbReference>
<feature type="binding site" evidence="13">
    <location>
        <position position="331"/>
    </location>
    <ligand>
        <name>NAD(+)</name>
        <dbReference type="ChEBI" id="CHEBI:57540"/>
    </ligand>
</feature>
<dbReference type="EMBL" id="RRYP01005516">
    <property type="protein sequence ID" value="TNV81968.1"/>
    <property type="molecule type" value="Genomic_DNA"/>
</dbReference>
<evidence type="ECO:0000256" key="12">
    <source>
        <dbReference type="PIRSR" id="PIRSR000350-2"/>
    </source>
</evidence>
<evidence type="ECO:0000256" key="9">
    <source>
        <dbReference type="ARBA" id="ARBA00023157"/>
    </source>
</evidence>
<dbReference type="GO" id="GO:0005829">
    <property type="term" value="C:cytosol"/>
    <property type="evidence" value="ECO:0007669"/>
    <property type="project" value="TreeGrafter"/>
</dbReference>
<comment type="caution">
    <text evidence="18">The sequence shown here is derived from an EMBL/GenBank/DDBJ whole genome shotgun (WGS) entry which is preliminary data.</text>
</comment>
<protein>
    <recommendedName>
        <fullName evidence="3">Thioredoxin reductase</fullName>
        <ecNumber evidence="2">1.8.1.9</ecNumber>
    </recommendedName>
</protein>
<dbReference type="PIRSF" id="PIRSF000350">
    <property type="entry name" value="Mercury_reductase_MerA"/>
    <property type="match status" value="1"/>
</dbReference>
<dbReference type="InterPro" id="IPR023753">
    <property type="entry name" value="FAD/NAD-binding_dom"/>
</dbReference>
<accession>A0A8J8NUY2</accession>
<evidence type="ECO:0000256" key="1">
    <source>
        <dbReference type="ARBA" id="ARBA00007532"/>
    </source>
</evidence>
<evidence type="ECO:0000256" key="15">
    <source>
        <dbReference type="RuleBase" id="RU003691"/>
    </source>
</evidence>
<dbReference type="GO" id="GO:0005739">
    <property type="term" value="C:mitochondrion"/>
    <property type="evidence" value="ECO:0007669"/>
    <property type="project" value="TreeGrafter"/>
</dbReference>
<evidence type="ECO:0000256" key="13">
    <source>
        <dbReference type="PIRSR" id="PIRSR000350-3"/>
    </source>
</evidence>
<keyword evidence="19" id="KW-1185">Reference proteome</keyword>
<dbReference type="InterPro" id="IPR012999">
    <property type="entry name" value="Pyr_OxRdtase_I_AS"/>
</dbReference>
<evidence type="ECO:0000256" key="8">
    <source>
        <dbReference type="ARBA" id="ARBA00023002"/>
    </source>
</evidence>
<name>A0A8J8NUY2_HALGN</name>
<keyword evidence="13" id="KW-0520">NAD</keyword>
<dbReference type="GO" id="GO:0045454">
    <property type="term" value="P:cell redox homeostasis"/>
    <property type="evidence" value="ECO:0007669"/>
    <property type="project" value="InterPro"/>
</dbReference>
<dbReference type="GO" id="GO:0050660">
    <property type="term" value="F:flavin adenine dinucleotide binding"/>
    <property type="evidence" value="ECO:0007669"/>
    <property type="project" value="InterPro"/>
</dbReference>
<dbReference type="Gene3D" id="3.50.50.60">
    <property type="entry name" value="FAD/NAD(P)-binding domain"/>
    <property type="match status" value="2"/>
</dbReference>
<gene>
    <name evidence="18" type="ORF">FGO68_gene9489</name>
</gene>
<dbReference type="FunFam" id="3.50.50.60:FF:000190">
    <property type="entry name" value="Thioredoxin reductase"/>
    <property type="match status" value="1"/>
</dbReference>
<reference evidence="18" key="1">
    <citation type="submission" date="2019-06" db="EMBL/GenBank/DDBJ databases">
        <authorList>
            <person name="Zheng W."/>
        </authorList>
    </citation>
    <scope>NUCLEOTIDE SEQUENCE</scope>
    <source>
        <strain evidence="18">QDHG01</strain>
    </source>
</reference>
<keyword evidence="13" id="KW-0547">Nucleotide-binding</keyword>
<keyword evidence="8 15" id="KW-0560">Oxidoreductase</keyword>
<organism evidence="18 19">
    <name type="scientific">Halteria grandinella</name>
    <dbReference type="NCBI Taxonomy" id="5974"/>
    <lineage>
        <taxon>Eukaryota</taxon>
        <taxon>Sar</taxon>
        <taxon>Alveolata</taxon>
        <taxon>Ciliophora</taxon>
        <taxon>Intramacronucleata</taxon>
        <taxon>Spirotrichea</taxon>
        <taxon>Stichotrichia</taxon>
        <taxon>Sporadotrichida</taxon>
        <taxon>Halteriidae</taxon>
        <taxon>Halteria</taxon>
    </lineage>
</organism>
<dbReference type="Proteomes" id="UP000785679">
    <property type="component" value="Unassembled WGS sequence"/>
</dbReference>
<evidence type="ECO:0000259" key="16">
    <source>
        <dbReference type="Pfam" id="PF02852"/>
    </source>
</evidence>
<dbReference type="SUPFAM" id="SSF55424">
    <property type="entry name" value="FAD/NAD-linked reductases, dimerisation (C-terminal) domain"/>
    <property type="match status" value="1"/>
</dbReference>
<dbReference type="InterPro" id="IPR001100">
    <property type="entry name" value="Pyr_nuc-diS_OxRdtase"/>
</dbReference>
<evidence type="ECO:0000256" key="2">
    <source>
        <dbReference type="ARBA" id="ARBA00012610"/>
    </source>
</evidence>
<feature type="active site" description="Proton acceptor" evidence="12">
    <location>
        <position position="511"/>
    </location>
</feature>
<dbReference type="InterPro" id="IPR036188">
    <property type="entry name" value="FAD/NAD-bd_sf"/>
</dbReference>
<keyword evidence="7" id="KW-0712">Selenocysteine</keyword>
<evidence type="ECO:0000256" key="6">
    <source>
        <dbReference type="ARBA" id="ARBA00022857"/>
    </source>
</evidence>
<dbReference type="GO" id="GO:0004362">
    <property type="term" value="F:glutathione-disulfide reductase (NADPH) activity"/>
    <property type="evidence" value="ECO:0007669"/>
    <property type="project" value="TreeGrafter"/>
</dbReference>
<dbReference type="Pfam" id="PF02852">
    <property type="entry name" value="Pyr_redox_dim"/>
    <property type="match status" value="1"/>
</dbReference>
<comment type="similarity">
    <text evidence="1 15">Belongs to the class-I pyridine nucleotide-disulfide oxidoreductase family.</text>
</comment>
<keyword evidence="4 15" id="KW-0285">Flavoprotein</keyword>
<dbReference type="InterPro" id="IPR006338">
    <property type="entry name" value="Thioredoxin/glutathione_Rdtase"/>
</dbReference>
<dbReference type="PANTHER" id="PTHR42737:SF8">
    <property type="entry name" value="THIOREDOXIN-DISULFIDE REDUCTASE"/>
    <property type="match status" value="1"/>
</dbReference>
<dbReference type="InterPro" id="IPR004099">
    <property type="entry name" value="Pyr_nucl-diS_OxRdtase_dimer"/>
</dbReference>
<dbReference type="NCBIfam" id="TIGR01438">
    <property type="entry name" value="TGR"/>
    <property type="match status" value="1"/>
</dbReference>
<keyword evidence="5 13" id="KW-0274">FAD</keyword>
<dbReference type="InterPro" id="IPR046952">
    <property type="entry name" value="GSHR/TRXR-like"/>
</dbReference>
<feature type="domain" description="Pyridine nucleotide-disulphide oxidoreductase dimerisation" evidence="16">
    <location>
        <begin position="408"/>
        <end position="517"/>
    </location>
</feature>
<evidence type="ECO:0000256" key="5">
    <source>
        <dbReference type="ARBA" id="ARBA00022827"/>
    </source>
</evidence>